<accession>A0A9X0WD48</accession>
<dbReference type="InterPro" id="IPR021979">
    <property type="entry name" value="DUF3584"/>
</dbReference>
<proteinExistence type="predicted"/>
<dbReference type="Proteomes" id="UP001138768">
    <property type="component" value="Unassembled WGS sequence"/>
</dbReference>
<dbReference type="Pfam" id="PF12128">
    <property type="entry name" value="DUF3584"/>
    <property type="match status" value="1"/>
</dbReference>
<evidence type="ECO:0008006" key="5">
    <source>
        <dbReference type="Google" id="ProtNLM"/>
    </source>
</evidence>
<dbReference type="InterPro" id="IPR027417">
    <property type="entry name" value="P-loop_NTPase"/>
</dbReference>
<keyword evidence="1" id="KW-0175">Coiled coil</keyword>
<dbReference type="RefSeq" id="WP_200248809.1">
    <property type="nucleotide sequence ID" value="NZ_NRRY01000054.1"/>
</dbReference>
<feature type="coiled-coil region" evidence="1">
    <location>
        <begin position="840"/>
        <end position="867"/>
    </location>
</feature>
<feature type="compositionally biased region" description="Basic and acidic residues" evidence="2">
    <location>
        <begin position="422"/>
        <end position="452"/>
    </location>
</feature>
<name>A0A9X0WD48_9GAMM</name>
<feature type="coiled-coil region" evidence="1">
    <location>
        <begin position="478"/>
        <end position="533"/>
    </location>
</feature>
<dbReference type="EMBL" id="NRRY01000054">
    <property type="protein sequence ID" value="MBK1620975.1"/>
    <property type="molecule type" value="Genomic_DNA"/>
</dbReference>
<evidence type="ECO:0000256" key="1">
    <source>
        <dbReference type="SAM" id="Coils"/>
    </source>
</evidence>
<dbReference type="AlphaFoldDB" id="A0A9X0WD48"/>
<reference evidence="3 4" key="1">
    <citation type="journal article" date="2020" name="Microorganisms">
        <title>Osmotic Adaptation and Compatible Solute Biosynthesis of Phototrophic Bacteria as Revealed from Genome Analyses.</title>
        <authorList>
            <person name="Imhoff J.F."/>
            <person name="Rahn T."/>
            <person name="Kunzel S."/>
            <person name="Keller A."/>
            <person name="Neulinger S.C."/>
        </authorList>
    </citation>
    <scope>NUCLEOTIDE SEQUENCE [LARGE SCALE GENOMIC DNA]</scope>
    <source>
        <strain evidence="3 4">DSM 25653</strain>
    </source>
</reference>
<comment type="caution">
    <text evidence="3">The sequence shown here is derived from an EMBL/GenBank/DDBJ whole genome shotgun (WGS) entry which is preliminary data.</text>
</comment>
<feature type="region of interest" description="Disordered" evidence="2">
    <location>
        <begin position="807"/>
        <end position="836"/>
    </location>
</feature>
<evidence type="ECO:0000256" key="2">
    <source>
        <dbReference type="SAM" id="MobiDB-lite"/>
    </source>
</evidence>
<feature type="coiled-coil region" evidence="1">
    <location>
        <begin position="613"/>
        <end position="704"/>
    </location>
</feature>
<evidence type="ECO:0000313" key="3">
    <source>
        <dbReference type="EMBL" id="MBK1620975.1"/>
    </source>
</evidence>
<organism evidence="3 4">
    <name type="scientific">Lamprobacter modestohalophilus</name>
    <dbReference type="NCBI Taxonomy" id="1064514"/>
    <lineage>
        <taxon>Bacteria</taxon>
        <taxon>Pseudomonadati</taxon>
        <taxon>Pseudomonadota</taxon>
        <taxon>Gammaproteobacteria</taxon>
        <taxon>Chromatiales</taxon>
        <taxon>Chromatiaceae</taxon>
        <taxon>Lamprobacter</taxon>
    </lineage>
</organism>
<feature type="coiled-coil region" evidence="1">
    <location>
        <begin position="891"/>
        <end position="929"/>
    </location>
</feature>
<dbReference type="SUPFAM" id="SSF52540">
    <property type="entry name" value="P-loop containing nucleoside triphosphate hydrolases"/>
    <property type="match status" value="1"/>
</dbReference>
<sequence>MDFELLQLILIDSYSPGRVVEFPLQGGAVLTGRNGRGKTTLLQLIPIFYGEQPTRIVGTETNRLDFNGYYLPRVTSYIIFEYRRRDVTCMVVLHASQQGGERRYRFVRSPYRPELFLRPDGVNIVQVPELQRHLKVQGVSHSNVIASVSDYRAIIQGHLGSGRAWQEKRALVADYAFVGSGHHLTHIEKIVSGMFLRRSDFHDLQRMVVSCISEANAEIALSTERRKIADWPTHYAAYTQAMEQGATMAHILEREAQLCAGEAELSRIHARIQRLLDHLQETDASNRRERTQQTARIEHEERAHRQAAEEIRIRLETIERQAKEDEAQVAALDVQQADWLQRDLPKKADRLAHEPELRERLGQLRQRHEALLGAQETISLKYERLLNALDRRHNTADIAANQARMERYTAFEHRLADIDATSRAETERLRSEHGQARRALEARLGDTRERKGAYSNSVHNPQPDADVVAIHDAKRRVVETLDGERQAAEETVRQHQHALADAKATHHDLEAQLQDLRVQQEQLERRRETLLLQQTPGEDSLLHFLRANHPNWVFDVAKVVREDLLIRTDLTPVLIDTNPTLYGVRVDLDHIDAHLAADEDALRREIADLDHQRSTLDGEHKQIERRLKDCNRQRKQAEEAVRMANAELRRIETRLSSAQEERKDAHYRVEQSRKAAGERLRAELEALKRAEQTLRAEIQALDEQYRHVIEHQEAQQAQARGALEHERQAALEAHDQEQSQRQVRQREERIHIKEERDQALGKAGVDTATLNRLEQERTDTERALEQIDQSRNEVSQWRLWQQNDWPRREAHQQAAGTAREQAAGARSALSDEHTRWQRRNNELQAGLDRLDAAHARLERDIEVVRKRLDDCRAFPPDDAILTGPFDAGWTLDALTNQANRHQTQTKALRQEIERLMDQVKRAFSRYRQTPPDQFFESNRAELGPEAPARAWIAVFKDWFDQKHDEYRRLLAAEANQIAGAIVGFHRDMEAFHRKVRQFNRELQQSLDDNLDFESVSRVTIEVKSAIRDLDYWEPIAAMAEDHRVWLRLEGQNLPPPAFADTLRTLLEHWEVSEGIRAALPSLVRIQGEVVENAQVRTFRKAADLERISSHGLSYLILCVIFIAFINRIRRQASVEVVWALDELKDLDLGNIEALLRILRRNNITLVSAFPDPDAEVLALFRRRFSVEEGRRLLETRLPELDEEGPASADANRVASLEARHV</sequence>
<keyword evidence="4" id="KW-1185">Reference proteome</keyword>
<feature type="region of interest" description="Disordered" evidence="2">
    <location>
        <begin position="422"/>
        <end position="463"/>
    </location>
</feature>
<evidence type="ECO:0000313" key="4">
    <source>
        <dbReference type="Proteomes" id="UP001138768"/>
    </source>
</evidence>
<feature type="coiled-coil region" evidence="1">
    <location>
        <begin position="301"/>
        <end position="335"/>
    </location>
</feature>
<gene>
    <name evidence="3" type="ORF">CKO42_21630</name>
</gene>
<feature type="compositionally biased region" description="Low complexity" evidence="2">
    <location>
        <begin position="812"/>
        <end position="826"/>
    </location>
</feature>
<protein>
    <recommendedName>
        <fullName evidence="5">ATP-binding protein</fullName>
    </recommendedName>
</protein>